<dbReference type="EMBL" id="CP034459">
    <property type="protein sequence ID" value="QBM89544.1"/>
    <property type="molecule type" value="Genomic_DNA"/>
</dbReference>
<reference evidence="3" key="1">
    <citation type="submission" date="2019-03" db="EMBL/GenBank/DDBJ databases">
        <title>Snf2 controls pulcherriminic acid biosynthesis and connects pigmentation and antifungal activity of the yeast Metschnikowia pulcherrima.</title>
        <authorList>
            <person name="Gore-Lloyd D."/>
            <person name="Sumann I."/>
            <person name="Brachmann A.O."/>
            <person name="Schneeberger K."/>
            <person name="Ortiz-Merino R.A."/>
            <person name="Moreno-Beltran M."/>
            <person name="Schlaefli M."/>
            <person name="Kirner P."/>
            <person name="Santos Kron A."/>
            <person name="Wolfe K.H."/>
            <person name="Piel J."/>
            <person name="Ahrens C.H."/>
            <person name="Henk D."/>
            <person name="Freimoser F.M."/>
        </authorList>
    </citation>
    <scope>NUCLEOTIDE SEQUENCE [LARGE SCALE GENOMIC DNA]</scope>
    <source>
        <strain evidence="3">APC 1.2</strain>
    </source>
</reference>
<organism evidence="2 3">
    <name type="scientific">Metschnikowia aff. pulcherrima</name>
    <dbReference type="NCBI Taxonomy" id="2163413"/>
    <lineage>
        <taxon>Eukaryota</taxon>
        <taxon>Fungi</taxon>
        <taxon>Dikarya</taxon>
        <taxon>Ascomycota</taxon>
        <taxon>Saccharomycotina</taxon>
        <taxon>Pichiomycetes</taxon>
        <taxon>Metschnikowiaceae</taxon>
        <taxon>Metschnikowia</taxon>
    </lineage>
</organism>
<evidence type="ECO:0000313" key="2">
    <source>
        <dbReference type="EMBL" id="QBM89544.1"/>
    </source>
</evidence>
<sequence length="165" mass="18292">MAPSSLENDLDEFNVRYWESCQEVMTKETCQSKLISRLSSPLPVLESSKSSKSLQNWENGKPAGKSMDSVAHVVEELKSRHAVAEMPNTLGNKDHDTLHGSDIGVEGHEEQTNRDFISFDGRSGLKVKATRSKLSPKSPKRQSLGNPFYRRGSAGKKSPVALLHR</sequence>
<name>A0A4P6XUE9_9ASCO</name>
<dbReference type="AlphaFoldDB" id="A0A4P6XUE9"/>
<keyword evidence="3" id="KW-1185">Reference proteome</keyword>
<proteinExistence type="predicted"/>
<feature type="region of interest" description="Disordered" evidence="1">
    <location>
        <begin position="45"/>
        <end position="68"/>
    </location>
</feature>
<feature type="region of interest" description="Disordered" evidence="1">
    <location>
        <begin position="85"/>
        <end position="165"/>
    </location>
</feature>
<protein>
    <submittedName>
        <fullName evidence="2">Uncharacterized protein</fullName>
    </submittedName>
</protein>
<evidence type="ECO:0000313" key="3">
    <source>
        <dbReference type="Proteomes" id="UP000292447"/>
    </source>
</evidence>
<dbReference type="Proteomes" id="UP000292447">
    <property type="component" value="Chromosome IV"/>
</dbReference>
<gene>
    <name evidence="2" type="ORF">METSCH_D06200</name>
</gene>
<evidence type="ECO:0000256" key="1">
    <source>
        <dbReference type="SAM" id="MobiDB-lite"/>
    </source>
</evidence>
<feature type="compositionally biased region" description="Polar residues" evidence="1">
    <location>
        <begin position="47"/>
        <end position="58"/>
    </location>
</feature>
<feature type="compositionally biased region" description="Basic and acidic residues" evidence="1">
    <location>
        <begin position="92"/>
        <end position="113"/>
    </location>
</feature>
<accession>A0A4P6XUE9</accession>